<evidence type="ECO:0000313" key="1">
    <source>
        <dbReference type="EMBL" id="NYF44700.1"/>
    </source>
</evidence>
<accession>A0A852V9C4</accession>
<dbReference type="Proteomes" id="UP000576393">
    <property type="component" value="Unassembled WGS sequence"/>
</dbReference>
<evidence type="ECO:0000313" key="2">
    <source>
        <dbReference type="Proteomes" id="UP000576393"/>
    </source>
</evidence>
<dbReference type="AlphaFoldDB" id="A0A852V9C4"/>
<sequence length="168" mass="19084">MIIPIYPLGLTGRDTTPSYGEPGTPERRYYIAHQVAKHHNQAIDVARREAECYERFTAARAAADTAWNALADQKTTNWPAAHHRWVIAEEELADATKAWTSAARDYEEGVDRSLYGEEEHAYYAKIATETGNPMLFGPRESPDDVVYELSERRCRRERLAAKTLTATR</sequence>
<comment type="caution">
    <text evidence="1">The sequence shown here is derived from an EMBL/GenBank/DDBJ whole genome shotgun (WGS) entry which is preliminary data.</text>
</comment>
<keyword evidence="2" id="KW-1185">Reference proteome</keyword>
<dbReference type="RefSeq" id="WP_179829226.1">
    <property type="nucleotide sequence ID" value="NZ_JACCCO010000004.1"/>
</dbReference>
<reference evidence="1 2" key="1">
    <citation type="submission" date="2020-07" db="EMBL/GenBank/DDBJ databases">
        <title>Sequencing the genomes of 1000 actinobacteria strains.</title>
        <authorList>
            <person name="Klenk H.-P."/>
        </authorList>
    </citation>
    <scope>NUCLEOTIDE SEQUENCE [LARGE SCALE GENOMIC DNA]</scope>
    <source>
        <strain evidence="1 2">DSM 45763</strain>
    </source>
</reference>
<gene>
    <name evidence="1" type="ORF">HDA43_006942</name>
</gene>
<proteinExistence type="predicted"/>
<name>A0A852V9C4_9ACTN</name>
<organism evidence="1 2">
    <name type="scientific">Streptosporangium sandarakinum</name>
    <dbReference type="NCBI Taxonomy" id="1260955"/>
    <lineage>
        <taxon>Bacteria</taxon>
        <taxon>Bacillati</taxon>
        <taxon>Actinomycetota</taxon>
        <taxon>Actinomycetes</taxon>
        <taxon>Streptosporangiales</taxon>
        <taxon>Streptosporangiaceae</taxon>
        <taxon>Streptosporangium</taxon>
    </lineage>
</organism>
<dbReference type="EMBL" id="JACCCO010000004">
    <property type="protein sequence ID" value="NYF44700.1"/>
    <property type="molecule type" value="Genomic_DNA"/>
</dbReference>
<protein>
    <submittedName>
        <fullName evidence="1">Uncharacterized protein</fullName>
    </submittedName>
</protein>